<dbReference type="InterPro" id="IPR013977">
    <property type="entry name" value="GcvT_C"/>
</dbReference>
<dbReference type="SUPFAM" id="SSF101790">
    <property type="entry name" value="Aminomethyltransferase beta-barrel domain"/>
    <property type="match status" value="1"/>
</dbReference>
<evidence type="ECO:0000256" key="2">
    <source>
        <dbReference type="ARBA" id="ARBA00023002"/>
    </source>
</evidence>
<feature type="domain" description="GCVT N-terminal" evidence="4">
    <location>
        <begin position="431"/>
        <end position="707"/>
    </location>
</feature>
<organism evidence="7 8">
    <name type="scientific">Labrys monachus</name>
    <dbReference type="NCBI Taxonomy" id="217067"/>
    <lineage>
        <taxon>Bacteria</taxon>
        <taxon>Pseudomonadati</taxon>
        <taxon>Pseudomonadota</taxon>
        <taxon>Alphaproteobacteria</taxon>
        <taxon>Hyphomicrobiales</taxon>
        <taxon>Xanthobacteraceae</taxon>
        <taxon>Labrys</taxon>
    </lineage>
</organism>
<reference evidence="7 8" key="1">
    <citation type="submission" date="2023-07" db="EMBL/GenBank/DDBJ databases">
        <title>Genomic Encyclopedia of Type Strains, Phase IV (KMG-IV): sequencing the most valuable type-strain genomes for metagenomic binning, comparative biology and taxonomic classification.</title>
        <authorList>
            <person name="Goeker M."/>
        </authorList>
    </citation>
    <scope>NUCLEOTIDE SEQUENCE [LARGE SCALE GENOMIC DNA]</scope>
    <source>
        <strain evidence="7 8">DSM 5896</strain>
    </source>
</reference>
<keyword evidence="8" id="KW-1185">Reference proteome</keyword>
<dbReference type="Pfam" id="PF01266">
    <property type="entry name" value="DAO"/>
    <property type="match status" value="1"/>
</dbReference>
<dbReference type="Proteomes" id="UP001237448">
    <property type="component" value="Unassembled WGS sequence"/>
</dbReference>
<sequence>MQSHARVVVIGGGCVGAATLYGLAKRGWTDVALLERTQLTAGSTWHAAGLIPSYARNRNIGRMIARSIAIYEGLEAETGQTVGWHKCGQLRIANTRERMDEFHSYIGVAEAQGTRARIVTPAEARELWPLLENNKTMIGGLHHPDDGHIAPADVTQAMAKGARDRGAKIYLNTEVTGFEALPGGEWRVKTSKGDIICEHIVSATGNYARQTGAMLGLDIPAIPILHQYWITEAVPEIVERRARGLPEMPILRDEAFAGYLREEGEGLMFGPYEKTEHLKLFAVDGVPEWFGADLLPEDFDAVAENWEVATELVPALARAGIKSNVRGPFQMTADELPLAGPAWGLRNVWLAEGVPGGILWGGALGHYLSEWIVEGDTGIDMSDIDPRRFGRYANKAWTREKVQETWGTHAELHFPGEDLPAARPAKTAPAYDRLSQLGAVWGVLNGWEIANWYAPPGVEPKDDYSHRRTRHAGHVEAEVRAVRSGVGLVDISPMTKYEVRGPGAAAWLDGLLANRLPKPGRIALCHHLTDKGCVQGEYTVTRLAEDAFYLVSTPRAERLNFDVLWRLLPSDGSVTLANVTDERGCFTVVGPHARDLLQSLTETDLGNAAFPWMSFRTGGIGLAEDVRMLRVNYEGELGWELYHPMPYQRHLLDALLRAGAPLGLKLVGLQALESLRLEKSYRAMYRDMNTELTAFESGLDRFVKFDKGDFSGRQALAVQRHAGLRQRLTTIAIDTDESSVLAHEGVYSKGALVGRISSGGYSYHLGHDLAFALLPEALWAVGTELEVLVLGQARKARVIAESPYDPANARCRM</sequence>
<evidence type="ECO:0000259" key="4">
    <source>
        <dbReference type="Pfam" id="PF01571"/>
    </source>
</evidence>
<dbReference type="InterPro" id="IPR029043">
    <property type="entry name" value="GcvT/YgfZ_C"/>
</dbReference>
<feature type="domain" description="FAD dependent oxidoreductase" evidence="3">
    <location>
        <begin position="6"/>
        <end position="371"/>
    </location>
</feature>
<dbReference type="Pfam" id="PF16350">
    <property type="entry name" value="FAO_M"/>
    <property type="match status" value="1"/>
</dbReference>
<comment type="caution">
    <text evidence="7">The sequence shown here is derived from an EMBL/GenBank/DDBJ whole genome shotgun (WGS) entry which is preliminary data.</text>
</comment>
<comment type="similarity">
    <text evidence="1">Belongs to the GcvT family.</text>
</comment>
<dbReference type="EC" id="1.5.8.4" evidence="7"/>
<dbReference type="Gene3D" id="3.30.1360.120">
    <property type="entry name" value="Probable tRNA modification gtpase trme, domain 1"/>
    <property type="match status" value="1"/>
</dbReference>
<dbReference type="Gene3D" id="3.30.70.1400">
    <property type="entry name" value="Aminomethyltransferase beta-barrel domains"/>
    <property type="match status" value="1"/>
</dbReference>
<dbReference type="EMBL" id="JAUSVK010000001">
    <property type="protein sequence ID" value="MDQ0392020.1"/>
    <property type="molecule type" value="Genomic_DNA"/>
</dbReference>
<dbReference type="PANTHER" id="PTHR43757:SF2">
    <property type="entry name" value="AMINOMETHYLTRANSFERASE, MITOCHONDRIAL"/>
    <property type="match status" value="1"/>
</dbReference>
<evidence type="ECO:0000313" key="7">
    <source>
        <dbReference type="EMBL" id="MDQ0392020.1"/>
    </source>
</evidence>
<dbReference type="Gene3D" id="3.30.9.10">
    <property type="entry name" value="D-Amino Acid Oxidase, subunit A, domain 2"/>
    <property type="match status" value="1"/>
</dbReference>
<evidence type="ECO:0000259" key="5">
    <source>
        <dbReference type="Pfam" id="PF08669"/>
    </source>
</evidence>
<dbReference type="InterPro" id="IPR006076">
    <property type="entry name" value="FAD-dep_OxRdtase"/>
</dbReference>
<dbReference type="Pfam" id="PF01571">
    <property type="entry name" value="GCV_T"/>
    <property type="match status" value="1"/>
</dbReference>
<dbReference type="InterPro" id="IPR032503">
    <property type="entry name" value="FAO_M"/>
</dbReference>
<dbReference type="Gene3D" id="2.40.30.110">
    <property type="entry name" value="Aminomethyltransferase beta-barrel domains"/>
    <property type="match status" value="1"/>
</dbReference>
<dbReference type="InterPro" id="IPR027266">
    <property type="entry name" value="TrmE/GcvT-like"/>
</dbReference>
<feature type="domain" description="Aminomethyltransferase C-terminal" evidence="5">
    <location>
        <begin position="727"/>
        <end position="805"/>
    </location>
</feature>
<evidence type="ECO:0000313" key="8">
    <source>
        <dbReference type="Proteomes" id="UP001237448"/>
    </source>
</evidence>
<accession>A0ABU0FBN7</accession>
<dbReference type="Gene3D" id="3.50.50.60">
    <property type="entry name" value="FAD/NAD(P)-binding domain"/>
    <property type="match status" value="1"/>
</dbReference>
<keyword evidence="2 7" id="KW-0560">Oxidoreductase</keyword>
<dbReference type="SUPFAM" id="SSF54373">
    <property type="entry name" value="FAD-linked reductases, C-terminal domain"/>
    <property type="match status" value="1"/>
</dbReference>
<dbReference type="InterPro" id="IPR036188">
    <property type="entry name" value="FAD/NAD-bd_sf"/>
</dbReference>
<protein>
    <submittedName>
        <fullName evidence="7">Dimethylglycine dehydrogenase</fullName>
        <ecNumber evidence="7">1.5.8.4</ecNumber>
    </submittedName>
</protein>
<evidence type="ECO:0000259" key="6">
    <source>
        <dbReference type="Pfam" id="PF16350"/>
    </source>
</evidence>
<dbReference type="PANTHER" id="PTHR43757">
    <property type="entry name" value="AMINOMETHYLTRANSFERASE"/>
    <property type="match status" value="1"/>
</dbReference>
<evidence type="ECO:0000259" key="3">
    <source>
        <dbReference type="Pfam" id="PF01266"/>
    </source>
</evidence>
<dbReference type="InterPro" id="IPR028896">
    <property type="entry name" value="GcvT/YgfZ/DmdA"/>
</dbReference>
<feature type="domain" description="FAD dependent oxidoreductase central" evidence="6">
    <location>
        <begin position="374"/>
        <end position="427"/>
    </location>
</feature>
<dbReference type="GO" id="GO:0047865">
    <property type="term" value="F:dimethylglycine dehydrogenase activity"/>
    <property type="evidence" value="ECO:0007669"/>
    <property type="project" value="UniProtKB-EC"/>
</dbReference>
<name>A0ABU0FBN7_9HYPH</name>
<evidence type="ECO:0000256" key="1">
    <source>
        <dbReference type="ARBA" id="ARBA00008609"/>
    </source>
</evidence>
<dbReference type="SUPFAM" id="SSF51905">
    <property type="entry name" value="FAD/NAD(P)-binding domain"/>
    <property type="match status" value="1"/>
</dbReference>
<dbReference type="Pfam" id="PF08669">
    <property type="entry name" value="GCV_T_C"/>
    <property type="match status" value="1"/>
</dbReference>
<dbReference type="RefSeq" id="WP_307425256.1">
    <property type="nucleotide sequence ID" value="NZ_JAUSVK010000001.1"/>
</dbReference>
<dbReference type="SUPFAM" id="SSF103025">
    <property type="entry name" value="Folate-binding domain"/>
    <property type="match status" value="1"/>
</dbReference>
<gene>
    <name evidence="7" type="ORF">J3R73_001812</name>
</gene>
<dbReference type="InterPro" id="IPR006222">
    <property type="entry name" value="GCVT_N"/>
</dbReference>
<proteinExistence type="inferred from homology"/>